<dbReference type="GO" id="GO:0009898">
    <property type="term" value="C:cytoplasmic side of plasma membrane"/>
    <property type="evidence" value="ECO:0007669"/>
    <property type="project" value="TreeGrafter"/>
</dbReference>
<dbReference type="GO" id="GO:0032511">
    <property type="term" value="P:late endosome to vacuole transport via multivesicular body sorting pathway"/>
    <property type="evidence" value="ECO:0007669"/>
    <property type="project" value="TreeGrafter"/>
</dbReference>
<comment type="caution">
    <text evidence="9">The sequence shown here is derived from an EMBL/GenBank/DDBJ whole genome shotgun (WGS) entry which is preliminary data.</text>
</comment>
<keyword evidence="7" id="KW-0175">Coiled coil</keyword>
<dbReference type="AlphaFoldDB" id="A0AAD5VGV0"/>
<evidence type="ECO:0000256" key="6">
    <source>
        <dbReference type="ARBA" id="ARBA00042586"/>
    </source>
</evidence>
<evidence type="ECO:0000313" key="10">
    <source>
        <dbReference type="Proteomes" id="UP001213000"/>
    </source>
</evidence>
<dbReference type="GO" id="GO:0005771">
    <property type="term" value="C:multivesicular body"/>
    <property type="evidence" value="ECO:0007669"/>
    <property type="project" value="TreeGrafter"/>
</dbReference>
<dbReference type="PANTHER" id="PTHR22761">
    <property type="entry name" value="CHARGED MULTIVESICULAR BODY PROTEIN"/>
    <property type="match status" value="1"/>
</dbReference>
<evidence type="ECO:0000256" key="2">
    <source>
        <dbReference type="ARBA" id="ARBA00006190"/>
    </source>
</evidence>
<evidence type="ECO:0000256" key="4">
    <source>
        <dbReference type="ARBA" id="ARBA00022753"/>
    </source>
</evidence>
<evidence type="ECO:0000256" key="7">
    <source>
        <dbReference type="SAM" id="Coils"/>
    </source>
</evidence>
<evidence type="ECO:0000256" key="1">
    <source>
        <dbReference type="ARBA" id="ARBA00004177"/>
    </source>
</evidence>
<dbReference type="GO" id="GO:0006900">
    <property type="term" value="P:vesicle budding from membrane"/>
    <property type="evidence" value="ECO:0007669"/>
    <property type="project" value="TreeGrafter"/>
</dbReference>
<dbReference type="SUPFAM" id="SSF52540">
    <property type="entry name" value="P-loop containing nucleoside triphosphate hydrolases"/>
    <property type="match status" value="1"/>
</dbReference>
<evidence type="ECO:0000313" key="9">
    <source>
        <dbReference type="EMBL" id="KAJ3559395.1"/>
    </source>
</evidence>
<dbReference type="PANTHER" id="PTHR22761:SF10">
    <property type="entry name" value="GH13992P"/>
    <property type="match status" value="1"/>
</dbReference>
<dbReference type="Pfam" id="PF24883">
    <property type="entry name" value="NPHP3_N"/>
    <property type="match status" value="1"/>
</dbReference>
<comment type="subcellular location">
    <subcellularLocation>
        <location evidence="1">Endosome</location>
    </subcellularLocation>
</comment>
<dbReference type="Proteomes" id="UP001213000">
    <property type="component" value="Unassembled WGS sequence"/>
</dbReference>
<feature type="coiled-coil region" evidence="7">
    <location>
        <begin position="16"/>
        <end position="50"/>
    </location>
</feature>
<evidence type="ECO:0000256" key="5">
    <source>
        <dbReference type="ARBA" id="ARBA00040017"/>
    </source>
</evidence>
<sequence>MLASFMSYFGWPNDPRGAAREAIAQVRQQLQLLEKKEEHLQKKIDEEMNEAKSNIVSNKSVCLQALKRKKILEAELDRVSGIRLQLEMRFSVDSSINHHAEALAAMNKGSDAIKSIIHENMSSDDVVDRIGPITERRNISENTLNAIDTSPKVDPEEDEILLSELNALEEEVLNERLAGADHVHVDIQLRQSAGFESQPTNGGRVFRRGGPCCYPGTRKSFLDQIIGWISDDSRESHILWLCGALGVGKTAIVNLVAQWADESNLLAVSIPHASKHSLEQIIATVAYELAFTSSGYAELLYDMIKNKAPLNWKSDSGSQVIDLLAPLSDLPHEPKRLVVIDGIGASHLELIKSITPLSDLPLLWLISSQPVREILLALHHTPKSLSLRRAALWRLSGGRSGY</sequence>
<feature type="domain" description="Nephrocystin 3-like N-terminal" evidence="8">
    <location>
        <begin position="222"/>
        <end position="343"/>
    </location>
</feature>
<dbReference type="Gene3D" id="3.40.50.300">
    <property type="entry name" value="P-loop containing nucleotide triphosphate hydrolases"/>
    <property type="match status" value="1"/>
</dbReference>
<dbReference type="InterPro" id="IPR005024">
    <property type="entry name" value="Snf7_fam"/>
</dbReference>
<keyword evidence="3" id="KW-0677">Repeat</keyword>
<dbReference type="GO" id="GO:0000815">
    <property type="term" value="C:ESCRT III complex"/>
    <property type="evidence" value="ECO:0007669"/>
    <property type="project" value="TreeGrafter"/>
</dbReference>
<evidence type="ECO:0000256" key="3">
    <source>
        <dbReference type="ARBA" id="ARBA00022737"/>
    </source>
</evidence>
<dbReference type="InterPro" id="IPR027417">
    <property type="entry name" value="P-loop_NTPase"/>
</dbReference>
<keyword evidence="10" id="KW-1185">Reference proteome</keyword>
<keyword evidence="4" id="KW-0967">Endosome</keyword>
<comment type="similarity">
    <text evidence="2">Belongs to the SNF7 family.</text>
</comment>
<organism evidence="9 10">
    <name type="scientific">Leucocoprinus birnbaumii</name>
    <dbReference type="NCBI Taxonomy" id="56174"/>
    <lineage>
        <taxon>Eukaryota</taxon>
        <taxon>Fungi</taxon>
        <taxon>Dikarya</taxon>
        <taxon>Basidiomycota</taxon>
        <taxon>Agaricomycotina</taxon>
        <taxon>Agaricomycetes</taxon>
        <taxon>Agaricomycetidae</taxon>
        <taxon>Agaricales</taxon>
        <taxon>Agaricineae</taxon>
        <taxon>Agaricaceae</taxon>
        <taxon>Leucocoprinus</taxon>
    </lineage>
</organism>
<dbReference type="InterPro" id="IPR056884">
    <property type="entry name" value="NPHP3-like_N"/>
</dbReference>
<name>A0AAD5VGV0_9AGAR</name>
<accession>A0AAD5VGV0</accession>
<reference evidence="9" key="1">
    <citation type="submission" date="2022-07" db="EMBL/GenBank/DDBJ databases">
        <title>Genome Sequence of Leucocoprinus birnbaumii.</title>
        <authorList>
            <person name="Buettner E."/>
        </authorList>
    </citation>
    <scope>NUCLEOTIDE SEQUENCE</scope>
    <source>
        <strain evidence="9">VT141</strain>
    </source>
</reference>
<protein>
    <recommendedName>
        <fullName evidence="5">Vacuolar-sorting protein SNF7</fullName>
    </recommendedName>
    <alternativeName>
        <fullName evidence="6">Vacuolar protein-sorting-associated protein 32</fullName>
    </alternativeName>
</protein>
<dbReference type="EMBL" id="JANIEX010001311">
    <property type="protein sequence ID" value="KAJ3559395.1"/>
    <property type="molecule type" value="Genomic_DNA"/>
</dbReference>
<dbReference type="Gene3D" id="1.10.287.1060">
    <property type="entry name" value="ESAT-6-like"/>
    <property type="match status" value="1"/>
</dbReference>
<evidence type="ECO:0000259" key="8">
    <source>
        <dbReference type="Pfam" id="PF24883"/>
    </source>
</evidence>
<dbReference type="Pfam" id="PF03357">
    <property type="entry name" value="Snf7"/>
    <property type="match status" value="1"/>
</dbReference>
<proteinExistence type="inferred from homology"/>
<gene>
    <name evidence="9" type="ORF">NP233_g11271</name>
</gene>